<evidence type="ECO:0000313" key="3">
    <source>
        <dbReference type="Proteomes" id="UP000076761"/>
    </source>
</evidence>
<reference evidence="2 3" key="1">
    <citation type="journal article" date="2016" name="Mol. Biol. Evol.">
        <title>Comparative Genomics of Early-Diverging Mushroom-Forming Fungi Provides Insights into the Origins of Lignocellulose Decay Capabilities.</title>
        <authorList>
            <person name="Nagy L.G."/>
            <person name="Riley R."/>
            <person name="Tritt A."/>
            <person name="Adam C."/>
            <person name="Daum C."/>
            <person name="Floudas D."/>
            <person name="Sun H."/>
            <person name="Yadav J.S."/>
            <person name="Pangilinan J."/>
            <person name="Larsson K.H."/>
            <person name="Matsuura K."/>
            <person name="Barry K."/>
            <person name="Labutti K."/>
            <person name="Kuo R."/>
            <person name="Ohm R.A."/>
            <person name="Bhattacharya S.S."/>
            <person name="Shirouzu T."/>
            <person name="Yoshinaga Y."/>
            <person name="Martin F.M."/>
            <person name="Grigoriev I.V."/>
            <person name="Hibbett D.S."/>
        </authorList>
    </citation>
    <scope>NUCLEOTIDE SEQUENCE [LARGE SCALE GENOMIC DNA]</scope>
    <source>
        <strain evidence="2 3">HHB14362 ss-1</strain>
    </source>
</reference>
<sequence length="439" mass="48135">MALLTSPKSAPWDIYPKELAVYGYGTALWEPNPPYISGRLVYEQIEVGDVGLIRHGSFMLLFNVFLDRSHPRQRHVPHDFRPLQLVESISDAGMFLRQIAPCTGTLNSVPLMTEYVTCTSTSASVIPGGLPLQAGIELSFQFSKKSGATLVFQQPARKYEIEQIGLLEQYVRDQYKSWTSFARGSGYSIDLEDLRVVTGVVRTADWAMAISQGTNSALNATASLVMPGILNNSASHQRYWRSPNQTIVTNCGPILVADGLGGNQTIFVGAFVMKARRLLPTKIRAAAGPHDFDSDDRDADSSPEVLCDNGKDESPDIVQIPDHGKDINVLSPVLDYILDTCPGADIAMARDSDLLPYLDGRYDADQLIKRLRDFAPDVVLNDGILCPTIYSFLYKSCSASLSTSLRWVDCSLVIGSWGSTSRNGAAKSHSFLDTSHMSI</sequence>
<dbReference type="EMBL" id="KV425593">
    <property type="protein sequence ID" value="KZT22647.1"/>
    <property type="molecule type" value="Genomic_DNA"/>
</dbReference>
<name>A0A165QN55_9AGAM</name>
<evidence type="ECO:0000256" key="1">
    <source>
        <dbReference type="SAM" id="MobiDB-lite"/>
    </source>
</evidence>
<gene>
    <name evidence="2" type="ORF">NEOLEDRAFT_1137654</name>
</gene>
<feature type="region of interest" description="Disordered" evidence="1">
    <location>
        <begin position="289"/>
        <end position="313"/>
    </location>
</feature>
<evidence type="ECO:0000313" key="2">
    <source>
        <dbReference type="EMBL" id="KZT22647.1"/>
    </source>
</evidence>
<protein>
    <submittedName>
        <fullName evidence="2">Uncharacterized protein</fullName>
    </submittedName>
</protein>
<proteinExistence type="predicted"/>
<dbReference type="AlphaFoldDB" id="A0A165QN55"/>
<dbReference type="OrthoDB" id="2791100at2759"/>
<dbReference type="Proteomes" id="UP000076761">
    <property type="component" value="Unassembled WGS sequence"/>
</dbReference>
<dbReference type="STRING" id="1314782.A0A165QN55"/>
<dbReference type="InParanoid" id="A0A165QN55"/>
<organism evidence="2 3">
    <name type="scientific">Neolentinus lepideus HHB14362 ss-1</name>
    <dbReference type="NCBI Taxonomy" id="1314782"/>
    <lineage>
        <taxon>Eukaryota</taxon>
        <taxon>Fungi</taxon>
        <taxon>Dikarya</taxon>
        <taxon>Basidiomycota</taxon>
        <taxon>Agaricomycotina</taxon>
        <taxon>Agaricomycetes</taxon>
        <taxon>Gloeophyllales</taxon>
        <taxon>Gloeophyllaceae</taxon>
        <taxon>Neolentinus</taxon>
    </lineage>
</organism>
<keyword evidence="3" id="KW-1185">Reference proteome</keyword>
<accession>A0A165QN55</accession>